<evidence type="ECO:0000256" key="1">
    <source>
        <dbReference type="PROSITE-ProRule" id="PRU00285"/>
    </source>
</evidence>
<dbReference type="SUPFAM" id="SSF49764">
    <property type="entry name" value="HSP20-like chaperones"/>
    <property type="match status" value="3"/>
</dbReference>
<dbReference type="OMA" id="NTHSSSM"/>
<dbReference type="GO" id="GO:0005634">
    <property type="term" value="C:nucleus"/>
    <property type="evidence" value="ECO:0007669"/>
    <property type="project" value="TreeGrafter"/>
</dbReference>
<feature type="compositionally biased region" description="Polar residues" evidence="3">
    <location>
        <begin position="604"/>
        <end position="617"/>
    </location>
</feature>
<keyword evidence="6" id="KW-1185">Reference proteome</keyword>
<dbReference type="InterPro" id="IPR008978">
    <property type="entry name" value="HSP20-like_chaperone"/>
</dbReference>
<feature type="domain" description="SHSP" evidence="4">
    <location>
        <begin position="391"/>
        <end position="499"/>
    </location>
</feature>
<evidence type="ECO:0000259" key="4">
    <source>
        <dbReference type="PROSITE" id="PS01031"/>
    </source>
</evidence>
<evidence type="ECO:0000313" key="6">
    <source>
        <dbReference type="Proteomes" id="UP000318571"/>
    </source>
</evidence>
<evidence type="ECO:0000313" key="5">
    <source>
        <dbReference type="EMBL" id="TRY70682.1"/>
    </source>
</evidence>
<dbReference type="Proteomes" id="UP000318571">
    <property type="component" value="Chromosome 9"/>
</dbReference>
<gene>
    <name evidence="5" type="ORF">TCAL_05434</name>
</gene>
<comment type="similarity">
    <text evidence="1 2">Belongs to the small heat shock protein (HSP20) family.</text>
</comment>
<dbReference type="PROSITE" id="PS01031">
    <property type="entry name" value="SHSP"/>
    <property type="match status" value="3"/>
</dbReference>
<dbReference type="PRINTS" id="PR00299">
    <property type="entry name" value="ACRYSTALLIN"/>
</dbReference>
<dbReference type="InterPro" id="IPR001436">
    <property type="entry name" value="Alpha-crystallin/sHSP_animal"/>
</dbReference>
<evidence type="ECO:0000256" key="3">
    <source>
        <dbReference type="SAM" id="MobiDB-lite"/>
    </source>
</evidence>
<dbReference type="AlphaFoldDB" id="A0A553NZ58"/>
<reference evidence="5 6" key="1">
    <citation type="journal article" date="2018" name="Nat. Ecol. Evol.">
        <title>Genomic signatures of mitonuclear coevolution across populations of Tigriopus californicus.</title>
        <authorList>
            <person name="Barreto F.S."/>
            <person name="Watson E.T."/>
            <person name="Lima T.G."/>
            <person name="Willett C.S."/>
            <person name="Edmands S."/>
            <person name="Li W."/>
            <person name="Burton R.S."/>
        </authorList>
    </citation>
    <scope>NUCLEOTIDE SEQUENCE [LARGE SCALE GENOMIC DNA]</scope>
    <source>
        <strain evidence="5 6">San Diego</strain>
    </source>
</reference>
<feature type="compositionally biased region" description="Polar residues" evidence="3">
    <location>
        <begin position="339"/>
        <end position="352"/>
    </location>
</feature>
<feature type="region of interest" description="Disordered" evidence="3">
    <location>
        <begin position="226"/>
        <end position="248"/>
    </location>
</feature>
<dbReference type="InterPro" id="IPR002068">
    <property type="entry name" value="A-crystallin/Hsp20_dom"/>
</dbReference>
<protein>
    <recommendedName>
        <fullName evidence="4">SHSP domain-containing protein</fullName>
    </recommendedName>
</protein>
<dbReference type="STRING" id="6832.A0A553NZ58"/>
<feature type="region of interest" description="Disordered" evidence="3">
    <location>
        <begin position="64"/>
        <end position="90"/>
    </location>
</feature>
<proteinExistence type="inferred from homology"/>
<feature type="compositionally biased region" description="Polar residues" evidence="3">
    <location>
        <begin position="366"/>
        <end position="382"/>
    </location>
</feature>
<dbReference type="GO" id="GO:0051082">
    <property type="term" value="F:unfolded protein binding"/>
    <property type="evidence" value="ECO:0007669"/>
    <property type="project" value="TreeGrafter"/>
</dbReference>
<feature type="region of interest" description="Disordered" evidence="3">
    <location>
        <begin position="513"/>
        <end position="532"/>
    </location>
</feature>
<sequence>MSFLPEGGNAAWASAIAEESRSGPPGWDGMSLPPLPFQSHMPSMGMGNTMIPCLPSEDQAWDYEDDGEGGVERGTLARTRHVGRGRGRGERGQEDLLLWPLSGREAAHASGGSLLRAKHTGCTEASDTKFVEPVTAATIPSTTSQSVHQDPLGDWLVARQRAFRDFDRSWQTPSVFQGDTVRSILTTPSWFSSSDHAVRPPNSRVNSSPFTFSSPSHSYRVTYPHQSVDDSQPSLTFGGSDSSPAKITARPPTATAAMLSTRNENADLSPKAKVSYDEDKFQVELDVQDYRPEELSIKTEGDVLVVLAKHETKTETGGSFVSKQFEQRFTLPAGVKPESISSSLSKNGTLTVSAPREMGRSDLSGFKSSRPLTSESASNKSLGNVYAQSTDQQGEGLPHPKVKYDEDKFQISLDCQHYKPEELDVKVEGNSIIITAKQEVKESGGTRTRVFEQKFSLPSGVKAEKVASSISRDGVLTITAPRGNTHSSSMVNQSSIESRMDKALSPANWDEDFKRRDYSNNNSTTSALSGHKRDDHLKHSSLFNQDRSSFFPTVNDGISKIQCDDESYKILINVKDFKPEELVIKTVGNTVHFEAKHEEKTADGLSSSSRNISQSFTLPRGVDPESVSSSMSKEGVLTISAPLPAALKALNAERVVQIKHH</sequence>
<name>A0A553NZ58_TIGCA</name>
<dbReference type="GO" id="GO:0009408">
    <property type="term" value="P:response to heat"/>
    <property type="evidence" value="ECO:0007669"/>
    <property type="project" value="TreeGrafter"/>
</dbReference>
<dbReference type="PANTHER" id="PTHR45640">
    <property type="entry name" value="HEAT SHOCK PROTEIN HSP-12.2-RELATED"/>
    <property type="match status" value="1"/>
</dbReference>
<organism evidence="5 6">
    <name type="scientific">Tigriopus californicus</name>
    <name type="common">Marine copepod</name>
    <dbReference type="NCBI Taxonomy" id="6832"/>
    <lineage>
        <taxon>Eukaryota</taxon>
        <taxon>Metazoa</taxon>
        <taxon>Ecdysozoa</taxon>
        <taxon>Arthropoda</taxon>
        <taxon>Crustacea</taxon>
        <taxon>Multicrustacea</taxon>
        <taxon>Hexanauplia</taxon>
        <taxon>Copepoda</taxon>
        <taxon>Harpacticoida</taxon>
        <taxon>Harpacticidae</taxon>
        <taxon>Tigriopus</taxon>
    </lineage>
</organism>
<dbReference type="PANTHER" id="PTHR45640:SF26">
    <property type="entry name" value="RE23625P"/>
    <property type="match status" value="1"/>
</dbReference>
<dbReference type="GO" id="GO:0042026">
    <property type="term" value="P:protein refolding"/>
    <property type="evidence" value="ECO:0007669"/>
    <property type="project" value="TreeGrafter"/>
</dbReference>
<dbReference type="Gene3D" id="2.60.40.790">
    <property type="match status" value="3"/>
</dbReference>
<dbReference type="CDD" id="cd06526">
    <property type="entry name" value="metazoan_ACD"/>
    <property type="match status" value="3"/>
</dbReference>
<dbReference type="OrthoDB" id="1431247at2759"/>
<feature type="region of interest" description="Disordered" evidence="3">
    <location>
        <begin position="598"/>
        <end position="627"/>
    </location>
</feature>
<dbReference type="Pfam" id="PF00011">
    <property type="entry name" value="HSP20"/>
    <property type="match status" value="3"/>
</dbReference>
<accession>A0A553NZ58</accession>
<feature type="compositionally biased region" description="Polar residues" evidence="3">
    <location>
        <begin position="229"/>
        <end position="245"/>
    </location>
</feature>
<feature type="compositionally biased region" description="Polar residues" evidence="3">
    <location>
        <begin position="519"/>
        <end position="528"/>
    </location>
</feature>
<dbReference type="EMBL" id="VCGU01000009">
    <property type="protein sequence ID" value="TRY70682.1"/>
    <property type="molecule type" value="Genomic_DNA"/>
</dbReference>
<feature type="domain" description="SHSP" evidence="4">
    <location>
        <begin position="549"/>
        <end position="661"/>
    </location>
</feature>
<evidence type="ECO:0000256" key="2">
    <source>
        <dbReference type="RuleBase" id="RU003616"/>
    </source>
</evidence>
<comment type="caution">
    <text evidence="5">The sequence shown here is derived from an EMBL/GenBank/DDBJ whole genome shotgun (WGS) entry which is preliminary data.</text>
</comment>
<feature type="domain" description="SHSP" evidence="4">
    <location>
        <begin position="263"/>
        <end position="375"/>
    </location>
</feature>
<feature type="region of interest" description="Disordered" evidence="3">
    <location>
        <begin position="337"/>
        <end position="382"/>
    </location>
</feature>
<dbReference type="GO" id="GO:0005737">
    <property type="term" value="C:cytoplasm"/>
    <property type="evidence" value="ECO:0007669"/>
    <property type="project" value="TreeGrafter"/>
</dbReference>